<organism evidence="7 8">
    <name type="scientific">Neomicrococcus aestuarii</name>
    <dbReference type="NCBI Taxonomy" id="556325"/>
    <lineage>
        <taxon>Bacteria</taxon>
        <taxon>Bacillati</taxon>
        <taxon>Actinomycetota</taxon>
        <taxon>Actinomycetes</taxon>
        <taxon>Micrococcales</taxon>
        <taxon>Micrococcaceae</taxon>
        <taxon>Neomicrococcus</taxon>
    </lineage>
</organism>
<dbReference type="Gene3D" id="3.40.50.300">
    <property type="entry name" value="P-loop containing nucleotide triphosphate hydrolases"/>
    <property type="match status" value="3"/>
</dbReference>
<evidence type="ECO:0000256" key="3">
    <source>
        <dbReference type="ARBA" id="ARBA00022806"/>
    </source>
</evidence>
<evidence type="ECO:0000256" key="5">
    <source>
        <dbReference type="PROSITE-ProRule" id="PRU00560"/>
    </source>
</evidence>
<dbReference type="STRING" id="556325.BHE16_03745"/>
<evidence type="ECO:0000259" key="6">
    <source>
        <dbReference type="PROSITE" id="PS51198"/>
    </source>
</evidence>
<dbReference type="PROSITE" id="PS51198">
    <property type="entry name" value="UVRD_HELICASE_ATP_BIND"/>
    <property type="match status" value="1"/>
</dbReference>
<gene>
    <name evidence="7" type="ORF">BHE16_03745</name>
</gene>
<feature type="binding site" evidence="5">
    <location>
        <begin position="213"/>
        <end position="220"/>
    </location>
    <ligand>
        <name>ATP</name>
        <dbReference type="ChEBI" id="CHEBI:30616"/>
    </ligand>
</feature>
<evidence type="ECO:0000256" key="2">
    <source>
        <dbReference type="ARBA" id="ARBA00022801"/>
    </source>
</evidence>
<evidence type="ECO:0000256" key="4">
    <source>
        <dbReference type="ARBA" id="ARBA00022840"/>
    </source>
</evidence>
<dbReference type="RefSeq" id="WP_071893756.1">
    <property type="nucleotide sequence ID" value="NZ_CP018135.1"/>
</dbReference>
<evidence type="ECO:0000313" key="7">
    <source>
        <dbReference type="EMBL" id="APF40275.1"/>
    </source>
</evidence>
<keyword evidence="4 5" id="KW-0067">ATP-binding</keyword>
<evidence type="ECO:0000313" key="8">
    <source>
        <dbReference type="Proteomes" id="UP000183530"/>
    </source>
</evidence>
<dbReference type="SUPFAM" id="SSF52540">
    <property type="entry name" value="P-loop containing nucleoside triphosphate hydrolases"/>
    <property type="match status" value="1"/>
</dbReference>
<dbReference type="InterPro" id="IPR014016">
    <property type="entry name" value="UvrD-like_ATP-bd"/>
</dbReference>
<reference evidence="7 8" key="1">
    <citation type="submission" date="2016-11" db="EMBL/GenBank/DDBJ databases">
        <title>Genome sequencing of Zhihengliuella aestuarii B18 antagonistic to Plasmodiophora brassicae.</title>
        <authorList>
            <person name="Luo Y."/>
        </authorList>
    </citation>
    <scope>NUCLEOTIDE SEQUENCE [LARGE SCALE GENOMIC DNA]</scope>
    <source>
        <strain evidence="7 8">B18</strain>
    </source>
</reference>
<keyword evidence="1 5" id="KW-0547">Nucleotide-binding</keyword>
<keyword evidence="3 5" id="KW-0347">Helicase</keyword>
<dbReference type="KEGG" id="nae:BHE16_03745"/>
<dbReference type="GO" id="GO:0000725">
    <property type="term" value="P:recombinational repair"/>
    <property type="evidence" value="ECO:0007669"/>
    <property type="project" value="TreeGrafter"/>
</dbReference>
<dbReference type="OrthoDB" id="9787585at2"/>
<accession>A0A1L2ZLG8</accession>
<protein>
    <submittedName>
        <fullName evidence="7">AAA family ATPase</fullName>
    </submittedName>
</protein>
<dbReference type="Proteomes" id="UP000183530">
    <property type="component" value="Chromosome"/>
</dbReference>
<proteinExistence type="predicted"/>
<dbReference type="GO" id="GO:0005524">
    <property type="term" value="F:ATP binding"/>
    <property type="evidence" value="ECO:0007669"/>
    <property type="project" value="UniProtKB-UniRule"/>
</dbReference>
<dbReference type="GO" id="GO:0005829">
    <property type="term" value="C:cytosol"/>
    <property type="evidence" value="ECO:0007669"/>
    <property type="project" value="TreeGrafter"/>
</dbReference>
<dbReference type="PANTHER" id="PTHR11070">
    <property type="entry name" value="UVRD / RECB / PCRA DNA HELICASE FAMILY MEMBER"/>
    <property type="match status" value="1"/>
</dbReference>
<feature type="domain" description="UvrD-like helicase ATP-binding" evidence="6">
    <location>
        <begin position="192"/>
        <end position="606"/>
    </location>
</feature>
<dbReference type="AlphaFoldDB" id="A0A1L2ZLG8"/>
<dbReference type="GO" id="GO:0003677">
    <property type="term" value="F:DNA binding"/>
    <property type="evidence" value="ECO:0007669"/>
    <property type="project" value="InterPro"/>
</dbReference>
<dbReference type="InterPro" id="IPR000212">
    <property type="entry name" value="DNA_helicase_UvrD/REP"/>
</dbReference>
<dbReference type="PANTHER" id="PTHR11070:SF45">
    <property type="entry name" value="DNA 3'-5' HELICASE"/>
    <property type="match status" value="1"/>
</dbReference>
<name>A0A1L2ZLG8_9MICC</name>
<dbReference type="Pfam" id="PF00580">
    <property type="entry name" value="UvrD-helicase"/>
    <property type="match status" value="2"/>
</dbReference>
<keyword evidence="8" id="KW-1185">Reference proteome</keyword>
<dbReference type="GO" id="GO:0043138">
    <property type="term" value="F:3'-5' DNA helicase activity"/>
    <property type="evidence" value="ECO:0007669"/>
    <property type="project" value="TreeGrafter"/>
</dbReference>
<evidence type="ECO:0000256" key="1">
    <source>
        <dbReference type="ARBA" id="ARBA00022741"/>
    </source>
</evidence>
<dbReference type="GO" id="GO:0016787">
    <property type="term" value="F:hydrolase activity"/>
    <property type="evidence" value="ECO:0007669"/>
    <property type="project" value="UniProtKB-UniRule"/>
</dbReference>
<dbReference type="EMBL" id="CP018135">
    <property type="protein sequence ID" value="APF40275.1"/>
    <property type="molecule type" value="Genomic_DNA"/>
</dbReference>
<sequence>MDRIESLPTDHVRSIEAERTYVHDLYERLDELRAEKETQLAKVRKAGAVGTMQNATERDAFATMYEDRLAQLNAVEDRLVFGRLDFDPKDDGATPDPRYIGRIGLTSEDQTRLMVDWRAPESSAFYQATAFERRNVRRRRHLILKGRDVIGVEDDVLDSSLLADGESLQGGGALLAAVSQRRTGRMADIVATIQSEQDRIIRSPQQGVLVVQGGPGTGKTAVALHRAAYLLYEHRERLKSAGVLLVGPSASFMTYIERVLPSLGETGVVMASVGRLMPGIKAIPEKDRLTARVKGRLEMVDFVANAVAERQRTFPSARFVKVEGTTLKISPKLVKRARDKARATGKPHNQARETFVKIMVRELADQLKDKLEKSSGGGNNVDRSYLTEDVRASRDVRIALNLCWMPLTPEKLLSDIYANPERLAWAAPFLKKKERAALYRERGSAWTEADVPLLDEAAELLGEYDSSNGRQKANQESDDARDLANAEQALRNVDAMLAEYGIDGVLSAEELAAFNQVSETSFTAAERASMDRTWAYGHVVVDEAQELSPMQWRLLMRRCPMKSFTIVGDIAQASSASASKSWSQALEPFVEDRFRLEELTVNYRTPKQIAKSATRMARAAGLSVSAPEAVRKGDWPPIITRASESELMATLREALPVEVELAEGGMVAIIAPQQLLRETRTVAAELFGARVGTGSGALDQDIVVTSTSDAKGLEYDIVIILEPAAIVEESGGSVGSLYVAMTRPTQRLRILAEQEIPAGIVKE</sequence>
<keyword evidence="2 5" id="KW-0378">Hydrolase</keyword>
<dbReference type="InterPro" id="IPR027417">
    <property type="entry name" value="P-loop_NTPase"/>
</dbReference>